<name>A0A9D4CV29_DREPO</name>
<evidence type="ECO:0000313" key="2">
    <source>
        <dbReference type="EMBL" id="KAH3731167.1"/>
    </source>
</evidence>
<evidence type="ECO:0000313" key="3">
    <source>
        <dbReference type="Proteomes" id="UP000828390"/>
    </source>
</evidence>
<evidence type="ECO:0000313" key="1">
    <source>
        <dbReference type="EMBL" id="KAH3731165.1"/>
    </source>
</evidence>
<reference evidence="2" key="1">
    <citation type="journal article" date="2019" name="bioRxiv">
        <title>The Genome of the Zebra Mussel, Dreissena polymorpha: A Resource for Invasive Species Research.</title>
        <authorList>
            <person name="McCartney M.A."/>
            <person name="Auch B."/>
            <person name="Kono T."/>
            <person name="Mallez S."/>
            <person name="Zhang Y."/>
            <person name="Obille A."/>
            <person name="Becker A."/>
            <person name="Abrahante J.E."/>
            <person name="Garbe J."/>
            <person name="Badalamenti J.P."/>
            <person name="Herman A."/>
            <person name="Mangelson H."/>
            <person name="Liachko I."/>
            <person name="Sullivan S."/>
            <person name="Sone E.D."/>
            <person name="Koren S."/>
            <person name="Silverstein K.A.T."/>
            <person name="Beckman K.B."/>
            <person name="Gohl D.M."/>
        </authorList>
    </citation>
    <scope>NUCLEOTIDE SEQUENCE</scope>
    <source>
        <strain evidence="2">Duluth1</strain>
        <tissue evidence="2">Whole animal</tissue>
    </source>
</reference>
<sequence length="63" mass="7092">MQVSQVDVDDEEDKDLEDTLHGDFVGHKILLLEECNGDSGKSKGDKSCSPNSDFCESKYLRKR</sequence>
<proteinExistence type="predicted"/>
<dbReference type="EMBL" id="JAIWYP010000012">
    <property type="protein sequence ID" value="KAH3731167.1"/>
    <property type="molecule type" value="Genomic_DNA"/>
</dbReference>
<keyword evidence="3" id="KW-1185">Reference proteome</keyword>
<gene>
    <name evidence="1" type="ORF">DPMN_057171</name>
    <name evidence="2" type="ORF">DPMN_057173</name>
</gene>
<dbReference type="AlphaFoldDB" id="A0A9D4CV29"/>
<dbReference type="EMBL" id="JAIWYP010000012">
    <property type="protein sequence ID" value="KAH3731165.1"/>
    <property type="molecule type" value="Genomic_DNA"/>
</dbReference>
<comment type="caution">
    <text evidence="2">The sequence shown here is derived from an EMBL/GenBank/DDBJ whole genome shotgun (WGS) entry which is preliminary data.</text>
</comment>
<protein>
    <submittedName>
        <fullName evidence="2">Uncharacterized protein</fullName>
    </submittedName>
</protein>
<reference evidence="2" key="2">
    <citation type="submission" date="2020-11" db="EMBL/GenBank/DDBJ databases">
        <authorList>
            <person name="McCartney M.A."/>
            <person name="Auch B."/>
            <person name="Kono T."/>
            <person name="Mallez S."/>
            <person name="Becker A."/>
            <person name="Gohl D.M."/>
            <person name="Silverstein K.A.T."/>
            <person name="Koren S."/>
            <person name="Bechman K.B."/>
            <person name="Herman A."/>
            <person name="Abrahante J.E."/>
            <person name="Garbe J."/>
        </authorList>
    </citation>
    <scope>NUCLEOTIDE SEQUENCE</scope>
    <source>
        <strain evidence="2">Duluth1</strain>
        <tissue evidence="2">Whole animal</tissue>
    </source>
</reference>
<organism evidence="2 3">
    <name type="scientific">Dreissena polymorpha</name>
    <name type="common">Zebra mussel</name>
    <name type="synonym">Mytilus polymorpha</name>
    <dbReference type="NCBI Taxonomy" id="45954"/>
    <lineage>
        <taxon>Eukaryota</taxon>
        <taxon>Metazoa</taxon>
        <taxon>Spiralia</taxon>
        <taxon>Lophotrochozoa</taxon>
        <taxon>Mollusca</taxon>
        <taxon>Bivalvia</taxon>
        <taxon>Autobranchia</taxon>
        <taxon>Heteroconchia</taxon>
        <taxon>Euheterodonta</taxon>
        <taxon>Imparidentia</taxon>
        <taxon>Neoheterodontei</taxon>
        <taxon>Myida</taxon>
        <taxon>Dreissenoidea</taxon>
        <taxon>Dreissenidae</taxon>
        <taxon>Dreissena</taxon>
    </lineage>
</organism>
<accession>A0A9D4CV29</accession>
<dbReference type="Proteomes" id="UP000828390">
    <property type="component" value="Unassembled WGS sequence"/>
</dbReference>